<dbReference type="InterPro" id="IPR053175">
    <property type="entry name" value="DHMBA_Reg_Transcription_Factor"/>
</dbReference>
<dbReference type="EMBL" id="BCWF01000020">
    <property type="protein sequence ID" value="GAT25820.1"/>
    <property type="molecule type" value="Genomic_DNA"/>
</dbReference>
<evidence type="ECO:0000313" key="2">
    <source>
        <dbReference type="Proteomes" id="UP000075230"/>
    </source>
</evidence>
<dbReference type="Proteomes" id="UP000075230">
    <property type="component" value="Unassembled WGS sequence"/>
</dbReference>
<evidence type="ECO:0000313" key="1">
    <source>
        <dbReference type="EMBL" id="GAT25820.1"/>
    </source>
</evidence>
<gene>
    <name evidence="1" type="ORF">RIB2604_02003990</name>
</gene>
<protein>
    <submittedName>
        <fullName evidence="1">C6 finger domain protein</fullName>
    </submittedName>
</protein>
<dbReference type="AlphaFoldDB" id="A0A146FIM1"/>
<dbReference type="VEuPathDB" id="FungiDB:ASPFODRAFT_572155"/>
<dbReference type="PANTHER" id="PTHR38791:SF5">
    <property type="entry name" value="TRANSCRIPTION FACTOR DBAG-RELATED"/>
    <property type="match status" value="1"/>
</dbReference>
<sequence length="233" mass="25964">MAKFAGVQADVREGILSDSSEIVKMAMAIDLELEQFASNVSASFTYKVETQPGSVSSCEDEKGNFCHYQGTYHIYQSVWSCNIWNNYRYIRILVNDMILDHLRLMALGGHQVLDYGLFKAHCIRIRDLMRQLATDICCSIPFKFGVAGNESKNVFDSPHTYAGTGFTLLLPLTMAALVGGASSPMHNWAMRCFNVIGREMGIGTALTIMTVLREEQGGLHWIDAMESGDTVWQ</sequence>
<reference evidence="2" key="2">
    <citation type="submission" date="2016-02" db="EMBL/GenBank/DDBJ databases">
        <title>Genome sequencing of Aspergillus luchuensis NBRC 4314.</title>
        <authorList>
            <person name="Yamada O."/>
        </authorList>
    </citation>
    <scope>NUCLEOTIDE SEQUENCE [LARGE SCALE GENOMIC DNA]</scope>
    <source>
        <strain evidence="2">RIB 2604</strain>
    </source>
</reference>
<organism evidence="1 2">
    <name type="scientific">Aspergillus kawachii</name>
    <name type="common">White koji mold</name>
    <name type="synonym">Aspergillus awamori var. kawachi</name>
    <dbReference type="NCBI Taxonomy" id="1069201"/>
    <lineage>
        <taxon>Eukaryota</taxon>
        <taxon>Fungi</taxon>
        <taxon>Dikarya</taxon>
        <taxon>Ascomycota</taxon>
        <taxon>Pezizomycotina</taxon>
        <taxon>Eurotiomycetes</taxon>
        <taxon>Eurotiomycetidae</taxon>
        <taxon>Eurotiales</taxon>
        <taxon>Aspergillaceae</taxon>
        <taxon>Aspergillus</taxon>
        <taxon>Aspergillus subgen. Circumdati</taxon>
    </lineage>
</organism>
<name>A0A146FIM1_ASPKA</name>
<reference evidence="1 2" key="1">
    <citation type="journal article" date="2016" name="DNA Res.">
        <title>Genome sequence of Aspergillus luchuensis NBRC 4314.</title>
        <authorList>
            <person name="Yamada O."/>
            <person name="Machida M."/>
            <person name="Hosoyama A."/>
            <person name="Goto M."/>
            <person name="Takahashi T."/>
            <person name="Futagami T."/>
            <person name="Yamagata Y."/>
            <person name="Takeuchi M."/>
            <person name="Kobayashi T."/>
            <person name="Koike H."/>
            <person name="Abe K."/>
            <person name="Asai K."/>
            <person name="Arita M."/>
            <person name="Fujita N."/>
            <person name="Fukuda K."/>
            <person name="Higa K."/>
            <person name="Horikawa H."/>
            <person name="Ishikawa T."/>
            <person name="Jinno K."/>
            <person name="Kato Y."/>
            <person name="Kirimura K."/>
            <person name="Mizutani O."/>
            <person name="Nakasone K."/>
            <person name="Sano M."/>
            <person name="Shiraishi Y."/>
            <person name="Tsukahara M."/>
            <person name="Gomi K."/>
        </authorList>
    </citation>
    <scope>NUCLEOTIDE SEQUENCE [LARGE SCALE GENOMIC DNA]</scope>
    <source>
        <strain evidence="1 2">RIB 2604</strain>
    </source>
</reference>
<accession>A0A146FIM1</accession>
<comment type="caution">
    <text evidence="1">The sequence shown here is derived from an EMBL/GenBank/DDBJ whole genome shotgun (WGS) entry which is preliminary data.</text>
</comment>
<proteinExistence type="predicted"/>
<dbReference type="PANTHER" id="PTHR38791">
    <property type="entry name" value="ZN(II)2CYS6 TRANSCRIPTION FACTOR (EUROFUNG)-RELATED-RELATED"/>
    <property type="match status" value="1"/>
</dbReference>